<protein>
    <submittedName>
        <fullName evidence="9">Glycosyltransferase</fullName>
    </submittedName>
</protein>
<proteinExistence type="predicted"/>
<keyword evidence="5" id="KW-0448">Lipopolysaccharide biosynthesis</keyword>
<keyword evidence="1" id="KW-1003">Cell membrane</keyword>
<dbReference type="STRING" id="1969733.B5V00_15010"/>
<dbReference type="PANTHER" id="PTHR48090">
    <property type="entry name" value="UNDECAPRENYL-PHOSPHATE 4-DEOXY-4-FORMAMIDO-L-ARABINOSE TRANSFERASE-RELATED"/>
    <property type="match status" value="1"/>
</dbReference>
<keyword evidence="2" id="KW-0328">Glycosyltransferase</keyword>
<dbReference type="AlphaFoldDB" id="A0A1X0XSG6"/>
<keyword evidence="10" id="KW-1185">Reference proteome</keyword>
<dbReference type="Gene3D" id="3.90.550.10">
    <property type="entry name" value="Spore Coat Polysaccharide Biosynthesis Protein SpsA, Chain A"/>
    <property type="match status" value="1"/>
</dbReference>
<dbReference type="GO" id="GO:0005886">
    <property type="term" value="C:plasma membrane"/>
    <property type="evidence" value="ECO:0007669"/>
    <property type="project" value="TreeGrafter"/>
</dbReference>
<dbReference type="Proteomes" id="UP000193136">
    <property type="component" value="Unassembled WGS sequence"/>
</dbReference>
<evidence type="ECO:0000256" key="4">
    <source>
        <dbReference type="ARBA" id="ARBA00022692"/>
    </source>
</evidence>
<dbReference type="GO" id="GO:0009103">
    <property type="term" value="P:lipopolysaccharide biosynthetic process"/>
    <property type="evidence" value="ECO:0007669"/>
    <property type="project" value="UniProtKB-KW"/>
</dbReference>
<evidence type="ECO:0000256" key="7">
    <source>
        <dbReference type="ARBA" id="ARBA00023136"/>
    </source>
</evidence>
<organism evidence="9 10">
    <name type="scientific">Geothermobacter hydrogeniphilus</name>
    <dbReference type="NCBI Taxonomy" id="1969733"/>
    <lineage>
        <taxon>Bacteria</taxon>
        <taxon>Pseudomonadati</taxon>
        <taxon>Thermodesulfobacteriota</taxon>
        <taxon>Desulfuromonadia</taxon>
        <taxon>Desulfuromonadales</taxon>
        <taxon>Geothermobacteraceae</taxon>
        <taxon>Geothermobacter</taxon>
    </lineage>
</organism>
<evidence type="ECO:0000313" key="10">
    <source>
        <dbReference type="Proteomes" id="UP000193136"/>
    </source>
</evidence>
<keyword evidence="7" id="KW-0472">Membrane</keyword>
<evidence type="ECO:0000256" key="1">
    <source>
        <dbReference type="ARBA" id="ARBA00022475"/>
    </source>
</evidence>
<accession>A0A1X0XSG6</accession>
<keyword evidence="4" id="KW-0812">Transmembrane</keyword>
<dbReference type="CDD" id="cd04187">
    <property type="entry name" value="DPM1_like_bac"/>
    <property type="match status" value="1"/>
</dbReference>
<sequence>MKKISFVIPVYNEEGNLQQLWEQIARVTDRLQIDFQLLLVDDGSTDGSFDLIRSLAEQHPQIGYLRLARNSGQSAALYAGFQAADGDVIVTMDADLQNDPADLPEMLRYYGDYDMVTGWRYNRQDSLSKKIGSRIGNGFRNWLTSENIHDTGCSLKVMRAEMLKRIKMFRGLHRFLPTLMRLEGARVKEVKVNHRPRLHGESKYTNLRRGIEGFYDVIAVRWMQKRHLNIEIGERHDQE</sequence>
<evidence type="ECO:0000256" key="5">
    <source>
        <dbReference type="ARBA" id="ARBA00022985"/>
    </source>
</evidence>
<reference evidence="9 10" key="1">
    <citation type="submission" date="2017-03" db="EMBL/GenBank/DDBJ databases">
        <title>Genome sequence of Geothermobacter sp. EPR-M, Deep-Sea Iron Reducer.</title>
        <authorList>
            <person name="Tully B."/>
            <person name="Savalia P."/>
            <person name="Abuyen K."/>
            <person name="Baughan C."/>
            <person name="Romero E."/>
            <person name="Ronkowski C."/>
            <person name="Torres B."/>
            <person name="Tremblay J."/>
            <person name="Trujillo A."/>
            <person name="Tyler M."/>
            <person name="Perez-Rodriguez I."/>
            <person name="Amend J."/>
        </authorList>
    </citation>
    <scope>NUCLEOTIDE SEQUENCE [LARGE SCALE GENOMIC DNA]</scope>
    <source>
        <strain evidence="9 10">EPR-M</strain>
    </source>
</reference>
<evidence type="ECO:0000256" key="2">
    <source>
        <dbReference type="ARBA" id="ARBA00022676"/>
    </source>
</evidence>
<evidence type="ECO:0000256" key="3">
    <source>
        <dbReference type="ARBA" id="ARBA00022679"/>
    </source>
</evidence>
<keyword evidence="6" id="KW-1133">Transmembrane helix</keyword>
<dbReference type="OrthoDB" id="9802649at2"/>
<comment type="caution">
    <text evidence="9">The sequence shown here is derived from an EMBL/GenBank/DDBJ whole genome shotgun (WGS) entry which is preliminary data.</text>
</comment>
<keyword evidence="3 9" id="KW-0808">Transferase</keyword>
<evidence type="ECO:0000256" key="6">
    <source>
        <dbReference type="ARBA" id="ARBA00022989"/>
    </source>
</evidence>
<feature type="domain" description="Glycosyltransferase 2-like" evidence="8">
    <location>
        <begin position="5"/>
        <end position="165"/>
    </location>
</feature>
<dbReference type="InterPro" id="IPR029044">
    <property type="entry name" value="Nucleotide-diphossugar_trans"/>
</dbReference>
<dbReference type="RefSeq" id="WP_085011633.1">
    <property type="nucleotide sequence ID" value="NZ_NAAD01000026.1"/>
</dbReference>
<dbReference type="InterPro" id="IPR001173">
    <property type="entry name" value="Glyco_trans_2-like"/>
</dbReference>
<dbReference type="SUPFAM" id="SSF53448">
    <property type="entry name" value="Nucleotide-diphospho-sugar transferases"/>
    <property type="match status" value="1"/>
</dbReference>
<dbReference type="InterPro" id="IPR050256">
    <property type="entry name" value="Glycosyltransferase_2"/>
</dbReference>
<evidence type="ECO:0000313" key="9">
    <source>
        <dbReference type="EMBL" id="ORJ55845.1"/>
    </source>
</evidence>
<dbReference type="EMBL" id="NAAD01000026">
    <property type="protein sequence ID" value="ORJ55845.1"/>
    <property type="molecule type" value="Genomic_DNA"/>
</dbReference>
<dbReference type="PANTHER" id="PTHR48090:SF3">
    <property type="entry name" value="UNDECAPRENYL-PHOSPHATE 4-DEOXY-4-FORMAMIDO-L-ARABINOSE TRANSFERASE"/>
    <property type="match status" value="1"/>
</dbReference>
<gene>
    <name evidence="9" type="ORF">B5V00_15010</name>
</gene>
<dbReference type="Pfam" id="PF00535">
    <property type="entry name" value="Glycos_transf_2"/>
    <property type="match status" value="1"/>
</dbReference>
<evidence type="ECO:0000259" key="8">
    <source>
        <dbReference type="Pfam" id="PF00535"/>
    </source>
</evidence>
<name>A0A1X0XSG6_9BACT</name>
<dbReference type="GO" id="GO:0099621">
    <property type="term" value="F:undecaprenyl-phosphate 4-deoxy-4-formamido-L-arabinose transferase activity"/>
    <property type="evidence" value="ECO:0007669"/>
    <property type="project" value="TreeGrafter"/>
</dbReference>